<dbReference type="SUPFAM" id="SSF56042">
    <property type="entry name" value="PurM C-terminal domain-like"/>
    <property type="match status" value="1"/>
</dbReference>
<evidence type="ECO:0000313" key="4">
    <source>
        <dbReference type="EMBL" id="SPF33624.1"/>
    </source>
</evidence>
<dbReference type="GO" id="GO:0051604">
    <property type="term" value="P:protein maturation"/>
    <property type="evidence" value="ECO:0007669"/>
    <property type="project" value="TreeGrafter"/>
</dbReference>
<accession>A0A2U3K1S4</accession>
<dbReference type="InterPro" id="IPR011854">
    <property type="entry name" value="HypE"/>
</dbReference>
<comment type="similarity">
    <text evidence="1">Belongs to the HypE family.</text>
</comment>
<evidence type="ECO:0000256" key="1">
    <source>
        <dbReference type="ARBA" id="ARBA00006243"/>
    </source>
</evidence>
<dbReference type="InterPro" id="IPR036676">
    <property type="entry name" value="PurM-like_C_sf"/>
</dbReference>
<gene>
    <name evidence="4" type="primary">hypE</name>
    <name evidence="4" type="ORF">SBA1_120012</name>
</gene>
<dbReference type="Pfam" id="PF00586">
    <property type="entry name" value="AIRS"/>
    <property type="match status" value="1"/>
</dbReference>
<name>A0A2U3K1S4_9BACT</name>
<dbReference type="CDD" id="cd02197">
    <property type="entry name" value="HypE"/>
    <property type="match status" value="1"/>
</dbReference>
<dbReference type="PANTHER" id="PTHR30303:SF0">
    <property type="entry name" value="CARBAMOYL DEHYDRATASE HYPE"/>
    <property type="match status" value="1"/>
</dbReference>
<dbReference type="EMBL" id="OMOD01000024">
    <property type="protein sequence ID" value="SPF33624.1"/>
    <property type="molecule type" value="Genomic_DNA"/>
</dbReference>
<sequence length="389" mass="40821">MADGKPTTFTLSCPVPRVADDRIVLAHGGGGRLTHQLIEKIFLPAFSNPALDQRHDGAVLPIDGLTPGSRLAFTTDSFVVRPLIFPGGNIGDLAVNGTVNDLAMCGARPLYLSAGFILEEGLEMETLRIVVKSIREAAAKAGVQLVTGDTKVVDKGKGDGIFINTSGIGVVESGAGLINGSERARLQPRHQQPRKTGALAPEGRPLAAIGPASVQPGDAVIVSGDLGRHGIAILSVREGLAFESPILSDTASVWPAVEALLNAGIEIHCLRDLTRGGLATTLNEIAGDRNVCIKLEETLIPVDEVVEGACEILGLDPLYVANEGRFAVFVPEAQANAALDVLKKVEVSRASVRIGKVEESPGRTVVLQSRIGGNRVVDMLSGEQLPRIC</sequence>
<dbReference type="Gene3D" id="3.30.1330.10">
    <property type="entry name" value="PurM-like, N-terminal domain"/>
    <property type="match status" value="1"/>
</dbReference>
<dbReference type="PANTHER" id="PTHR30303">
    <property type="entry name" value="HYDROGENASE ISOENZYMES FORMATION PROTEIN HYPE"/>
    <property type="match status" value="1"/>
</dbReference>
<dbReference type="InterPro" id="IPR016188">
    <property type="entry name" value="PurM-like_N"/>
</dbReference>
<dbReference type="InterPro" id="IPR010918">
    <property type="entry name" value="PurM-like_C_dom"/>
</dbReference>
<evidence type="ECO:0000259" key="3">
    <source>
        <dbReference type="Pfam" id="PF02769"/>
    </source>
</evidence>
<dbReference type="SUPFAM" id="SSF55326">
    <property type="entry name" value="PurM N-terminal domain-like"/>
    <property type="match status" value="1"/>
</dbReference>
<dbReference type="PIRSF" id="PIRSF005644">
    <property type="entry name" value="Hdrgns_mtr_HypE"/>
    <property type="match status" value="1"/>
</dbReference>
<protein>
    <submittedName>
        <fullName evidence="4">Carbamoyl phosphate phosphatase, hydrogenase 3 maturation protein</fullName>
    </submittedName>
</protein>
<reference evidence="5" key="1">
    <citation type="submission" date="2018-02" db="EMBL/GenBank/DDBJ databases">
        <authorList>
            <person name="Hausmann B."/>
        </authorList>
    </citation>
    <scope>NUCLEOTIDE SEQUENCE [LARGE SCALE GENOMIC DNA]</scope>
    <source>
        <strain evidence="5">Peat soil MAG SbA1</strain>
    </source>
</reference>
<feature type="domain" description="PurM-like C-terminal" evidence="3">
    <location>
        <begin position="215"/>
        <end position="366"/>
    </location>
</feature>
<dbReference type="AlphaFoldDB" id="A0A2U3K1S4"/>
<dbReference type="Gene3D" id="3.90.650.10">
    <property type="entry name" value="PurM-like C-terminal domain"/>
    <property type="match status" value="1"/>
</dbReference>
<dbReference type="Pfam" id="PF02769">
    <property type="entry name" value="AIRS_C"/>
    <property type="match status" value="1"/>
</dbReference>
<evidence type="ECO:0000313" key="5">
    <source>
        <dbReference type="Proteomes" id="UP000238701"/>
    </source>
</evidence>
<dbReference type="Proteomes" id="UP000238701">
    <property type="component" value="Unassembled WGS sequence"/>
</dbReference>
<proteinExistence type="inferred from homology"/>
<dbReference type="OrthoDB" id="9801934at2"/>
<organism evidence="4 5">
    <name type="scientific">Candidatus Sulfotelmatobacter kueseliae</name>
    <dbReference type="NCBI Taxonomy" id="2042962"/>
    <lineage>
        <taxon>Bacteria</taxon>
        <taxon>Pseudomonadati</taxon>
        <taxon>Acidobacteriota</taxon>
        <taxon>Terriglobia</taxon>
        <taxon>Terriglobales</taxon>
        <taxon>Candidatus Korobacteraceae</taxon>
        <taxon>Candidatus Sulfotelmatobacter</taxon>
    </lineage>
</organism>
<feature type="domain" description="PurM-like N-terminal" evidence="2">
    <location>
        <begin position="55"/>
        <end position="171"/>
    </location>
</feature>
<evidence type="ECO:0000259" key="2">
    <source>
        <dbReference type="Pfam" id="PF00586"/>
    </source>
</evidence>
<dbReference type="InterPro" id="IPR036921">
    <property type="entry name" value="PurM-like_N_sf"/>
</dbReference>